<dbReference type="Pfam" id="PF07596">
    <property type="entry name" value="SBP_bac_10"/>
    <property type="match status" value="1"/>
</dbReference>
<dbReference type="AlphaFoldDB" id="A0A7C2NSL1"/>
<dbReference type="NCBIfam" id="TIGR02532">
    <property type="entry name" value="IV_pilin_GFxxxE"/>
    <property type="match status" value="1"/>
</dbReference>
<dbReference type="InterPro" id="IPR012902">
    <property type="entry name" value="N_methyl_site"/>
</dbReference>
<organism evidence="2">
    <name type="scientific">Schlesneria paludicola</name>
    <dbReference type="NCBI Taxonomy" id="360056"/>
    <lineage>
        <taxon>Bacteria</taxon>
        <taxon>Pseudomonadati</taxon>
        <taxon>Planctomycetota</taxon>
        <taxon>Planctomycetia</taxon>
        <taxon>Planctomycetales</taxon>
        <taxon>Planctomycetaceae</taxon>
        <taxon>Schlesneria</taxon>
    </lineage>
</organism>
<dbReference type="PANTHER" id="PTHR30093">
    <property type="entry name" value="GENERAL SECRETION PATHWAY PROTEIN G"/>
    <property type="match status" value="1"/>
</dbReference>
<gene>
    <name evidence="2" type="ORF">ENQ76_00055</name>
</gene>
<protein>
    <submittedName>
        <fullName evidence="2">DUF1559 domain-containing protein</fullName>
    </submittedName>
</protein>
<sequence>MSRRRPGFTLIELLVVIAIIAILIALLLPAVQQAREAARRTQCRNNLKQIGLALHNYHDNFNVFPPGWIGHTNNNTALPFSGWGWSTMLLPSLDQAPLYNNLTNRFLTTFPYGATNGNSVVATPAPAALEITALNTILPAFRCPSDTGPERLINTNVLTTGAPPGTTVAPTNQFARSNYPGVVGWDSTTPANIGRGLTDGVVATTALYRGTFGENSRIGIRDMTDGSSNNLVVGERWTIRNSAATDQGHATWAGCLNRGTDEGQAATLGDTFIRLNADTDGNTSTPRDNTTGFASFHVGGGHFLVGDGTVKFVSENIDVSIYRWLSTINDGATVGEW</sequence>
<dbReference type="PANTHER" id="PTHR30093:SF2">
    <property type="entry name" value="TYPE II SECRETION SYSTEM PROTEIN H"/>
    <property type="match status" value="1"/>
</dbReference>
<evidence type="ECO:0000259" key="1">
    <source>
        <dbReference type="Pfam" id="PF07596"/>
    </source>
</evidence>
<comment type="caution">
    <text evidence="2">The sequence shown here is derived from an EMBL/GenBank/DDBJ whole genome shotgun (WGS) entry which is preliminary data.</text>
</comment>
<dbReference type="SUPFAM" id="SSF54523">
    <property type="entry name" value="Pili subunits"/>
    <property type="match status" value="1"/>
</dbReference>
<dbReference type="InterPro" id="IPR011453">
    <property type="entry name" value="DUF1559"/>
</dbReference>
<name>A0A7C2NSL1_9PLAN</name>
<dbReference type="Pfam" id="PF07963">
    <property type="entry name" value="N_methyl"/>
    <property type="match status" value="1"/>
</dbReference>
<dbReference type="EMBL" id="DSOK01000003">
    <property type="protein sequence ID" value="HEN13848.1"/>
    <property type="molecule type" value="Genomic_DNA"/>
</dbReference>
<dbReference type="Gene3D" id="3.30.700.10">
    <property type="entry name" value="Glycoprotein, Type 4 Pilin"/>
    <property type="match status" value="1"/>
</dbReference>
<dbReference type="InterPro" id="IPR045584">
    <property type="entry name" value="Pilin-like"/>
</dbReference>
<evidence type="ECO:0000313" key="2">
    <source>
        <dbReference type="EMBL" id="HEN13848.1"/>
    </source>
</evidence>
<accession>A0A7C2NSL1</accession>
<proteinExistence type="predicted"/>
<feature type="domain" description="DUF1559" evidence="1">
    <location>
        <begin position="32"/>
        <end position="319"/>
    </location>
</feature>
<reference evidence="2" key="1">
    <citation type="journal article" date="2020" name="mSystems">
        <title>Genome- and Community-Level Interaction Insights into Carbon Utilization and Element Cycling Functions of Hydrothermarchaeota in Hydrothermal Sediment.</title>
        <authorList>
            <person name="Zhou Z."/>
            <person name="Liu Y."/>
            <person name="Xu W."/>
            <person name="Pan J."/>
            <person name="Luo Z.H."/>
            <person name="Li M."/>
        </authorList>
    </citation>
    <scope>NUCLEOTIDE SEQUENCE [LARGE SCALE GENOMIC DNA]</scope>
    <source>
        <strain evidence="2">SpSt-339</strain>
    </source>
</reference>